<feature type="transmembrane region" description="Helical" evidence="5">
    <location>
        <begin position="133"/>
        <end position="151"/>
    </location>
</feature>
<proteinExistence type="predicted"/>
<dbReference type="SUPFAM" id="SSF161084">
    <property type="entry name" value="MAPEG domain-like"/>
    <property type="match status" value="1"/>
</dbReference>
<evidence type="ECO:0000256" key="5">
    <source>
        <dbReference type="SAM" id="Phobius"/>
    </source>
</evidence>
<evidence type="ECO:0000256" key="2">
    <source>
        <dbReference type="ARBA" id="ARBA00022692"/>
    </source>
</evidence>
<comment type="caution">
    <text evidence="6">The sequence shown here is derived from an EMBL/GenBank/DDBJ whole genome shotgun (WGS) entry which is preliminary data.</text>
</comment>
<dbReference type="Gene3D" id="1.20.120.550">
    <property type="entry name" value="Membrane associated eicosanoid/glutathione metabolism-like domain"/>
    <property type="match status" value="1"/>
</dbReference>
<organism evidence="6 7">
    <name type="scientific">Monosporascus ibericus</name>
    <dbReference type="NCBI Taxonomy" id="155417"/>
    <lineage>
        <taxon>Eukaryota</taxon>
        <taxon>Fungi</taxon>
        <taxon>Dikarya</taxon>
        <taxon>Ascomycota</taxon>
        <taxon>Pezizomycotina</taxon>
        <taxon>Sordariomycetes</taxon>
        <taxon>Xylariomycetidae</taxon>
        <taxon>Xylariales</taxon>
        <taxon>Xylariales incertae sedis</taxon>
        <taxon>Monosporascus</taxon>
    </lineage>
</organism>
<reference evidence="6 7" key="1">
    <citation type="submission" date="2018-06" db="EMBL/GenBank/DDBJ databases">
        <title>Complete Genomes of Monosporascus.</title>
        <authorList>
            <person name="Robinson A.J."/>
            <person name="Natvig D.O."/>
        </authorList>
    </citation>
    <scope>NUCLEOTIDE SEQUENCE [LARGE SCALE GENOMIC DNA]</scope>
    <source>
        <strain evidence="6 7">CBS 110550</strain>
    </source>
</reference>
<dbReference type="OrthoDB" id="2122304at2759"/>
<dbReference type="InterPro" id="IPR001129">
    <property type="entry name" value="Membr-assoc_MAPEG"/>
</dbReference>
<evidence type="ECO:0000313" key="7">
    <source>
        <dbReference type="Proteomes" id="UP000293360"/>
    </source>
</evidence>
<comment type="subcellular location">
    <subcellularLocation>
        <location evidence="1">Membrane</location>
    </subcellularLocation>
</comment>
<keyword evidence="7" id="KW-1185">Reference proteome</keyword>
<gene>
    <name evidence="6" type="ORF">DL764_001288</name>
</gene>
<evidence type="ECO:0000256" key="3">
    <source>
        <dbReference type="ARBA" id="ARBA00022989"/>
    </source>
</evidence>
<dbReference type="PANTHER" id="PTHR35371:SF1">
    <property type="entry name" value="BLR7753 PROTEIN"/>
    <property type="match status" value="1"/>
</dbReference>
<evidence type="ECO:0000256" key="1">
    <source>
        <dbReference type="ARBA" id="ARBA00004370"/>
    </source>
</evidence>
<keyword evidence="3 5" id="KW-1133">Transmembrane helix</keyword>
<evidence type="ECO:0000313" key="6">
    <source>
        <dbReference type="EMBL" id="RYP09409.1"/>
    </source>
</evidence>
<feature type="transmembrane region" description="Helical" evidence="5">
    <location>
        <begin position="12"/>
        <end position="29"/>
    </location>
</feature>
<dbReference type="Pfam" id="PF01124">
    <property type="entry name" value="MAPEG"/>
    <property type="match status" value="1"/>
</dbReference>
<feature type="transmembrane region" description="Helical" evidence="5">
    <location>
        <begin position="100"/>
        <end position="121"/>
    </location>
</feature>
<evidence type="ECO:0008006" key="8">
    <source>
        <dbReference type="Google" id="ProtNLM"/>
    </source>
</evidence>
<accession>A0A4V1XCD9</accession>
<dbReference type="GO" id="GO:0016020">
    <property type="term" value="C:membrane"/>
    <property type="evidence" value="ECO:0007669"/>
    <property type="project" value="UniProtKB-SubCell"/>
</dbReference>
<keyword evidence="2 5" id="KW-0812">Transmembrane</keyword>
<sequence length="162" mass="17558">MASLVDLSKNYSLFSIPVAVVLGLLPSFYGKGVAVRKRLYDNGNPRGYQDNVKNAQNIDNITKNRLLRCEAASTNAQETLPLFMGSVLAANMAGVPAPTVNGFAAAYLASRAVYNFVYVFLQDDPRFADLRSYVWITGVGLWMTLFVKAGLRSLEANSAGGP</sequence>
<dbReference type="InterPro" id="IPR023352">
    <property type="entry name" value="MAPEG-like_dom_sf"/>
</dbReference>
<keyword evidence="4 5" id="KW-0472">Membrane</keyword>
<evidence type="ECO:0000256" key="4">
    <source>
        <dbReference type="ARBA" id="ARBA00023136"/>
    </source>
</evidence>
<dbReference type="PANTHER" id="PTHR35371">
    <property type="entry name" value="INNER MEMBRANE PROTEIN"/>
    <property type="match status" value="1"/>
</dbReference>
<dbReference type="Proteomes" id="UP000293360">
    <property type="component" value="Unassembled WGS sequence"/>
</dbReference>
<protein>
    <recommendedName>
        <fullName evidence="8">MAPEG family protein</fullName>
    </recommendedName>
</protein>
<name>A0A4V1XCD9_9PEZI</name>
<dbReference type="EMBL" id="QJNU01000038">
    <property type="protein sequence ID" value="RYP09409.1"/>
    <property type="molecule type" value="Genomic_DNA"/>
</dbReference>
<dbReference type="AlphaFoldDB" id="A0A4V1XCD9"/>